<feature type="domain" description="Phage replisome organiser N-terminal" evidence="2">
    <location>
        <begin position="6"/>
        <end position="112"/>
    </location>
</feature>
<proteinExistence type="predicted"/>
<dbReference type="Proteomes" id="UP000596739">
    <property type="component" value="Unassembled WGS sequence"/>
</dbReference>
<sequence length="258" mass="29747">MRERKYVKFRVDMYEDTKFKIIDMKPERDVIHYIWSRIVMLAGKVNMEGGLFLSKSIPYTIDTLAIEFNRDSSQVKLALDTFVQLEMIEFTEGKIYIVKNFVKHQNIKIRKTETTKAQDTDINNMDTLLDETFEVPTDIDNNKDKESTKVENSVQSVVENEERNLKTTGNEHIEIVQKIADEKCKNISKKDPPIMLTSKKGTRKGRGKKKENLDYYSKGSDIVCEDIIDEDSCDDMCGIIDGNIHLKPGITVAQWSFG</sequence>
<keyword evidence="4" id="KW-1185">Reference proteome</keyword>
<reference evidence="4" key="1">
    <citation type="submission" date="2021-01" db="EMBL/GenBank/DDBJ databases">
        <title>Genome public.</title>
        <authorList>
            <person name="Liu C."/>
            <person name="Sun Q."/>
        </authorList>
    </citation>
    <scope>NUCLEOTIDE SEQUENCE [LARGE SCALE GENOMIC DNA]</scope>
    <source>
        <strain evidence="4">YIM B02505</strain>
    </source>
</reference>
<organism evidence="3 4">
    <name type="scientific">Clostridium yunnanense</name>
    <dbReference type="NCBI Taxonomy" id="2800325"/>
    <lineage>
        <taxon>Bacteria</taxon>
        <taxon>Bacillati</taxon>
        <taxon>Bacillota</taxon>
        <taxon>Clostridia</taxon>
        <taxon>Eubacteriales</taxon>
        <taxon>Clostridiaceae</taxon>
        <taxon>Clostridium</taxon>
    </lineage>
</organism>
<dbReference type="PANTHER" id="PTHR37293">
    <property type="entry name" value="PHAGE REPLICATION PROTEIN-RELATED"/>
    <property type="match status" value="1"/>
</dbReference>
<protein>
    <submittedName>
        <fullName evidence="3">Phage replisome organizer N-terminal domain-containing protein</fullName>
    </submittedName>
</protein>
<dbReference type="RefSeq" id="WP_200274393.1">
    <property type="nucleotide sequence ID" value="NZ_JAENHN010000069.1"/>
</dbReference>
<dbReference type="PANTHER" id="PTHR37293:SF7">
    <property type="entry name" value="HYPOTHETICAL PHAGE PROTEIN"/>
    <property type="match status" value="1"/>
</dbReference>
<comment type="caution">
    <text evidence="3">The sequence shown here is derived from an EMBL/GenBank/DDBJ whole genome shotgun (WGS) entry which is preliminary data.</text>
</comment>
<gene>
    <name evidence="3" type="ORF">JHL18_24870</name>
</gene>
<name>A0ABS1EWS5_9CLOT</name>
<dbReference type="InterPro" id="IPR010056">
    <property type="entry name" value="Phage_rep_org__N"/>
</dbReference>
<evidence type="ECO:0000313" key="4">
    <source>
        <dbReference type="Proteomes" id="UP000596739"/>
    </source>
</evidence>
<dbReference type="NCBIfam" id="TIGR01714">
    <property type="entry name" value="phage_rep_org_N"/>
    <property type="match status" value="1"/>
</dbReference>
<evidence type="ECO:0000313" key="3">
    <source>
        <dbReference type="EMBL" id="MBK1813848.1"/>
    </source>
</evidence>
<dbReference type="EMBL" id="JAENHN010000069">
    <property type="protein sequence ID" value="MBK1813848.1"/>
    <property type="molecule type" value="Genomic_DNA"/>
</dbReference>
<evidence type="ECO:0000256" key="1">
    <source>
        <dbReference type="SAM" id="MobiDB-lite"/>
    </source>
</evidence>
<feature type="region of interest" description="Disordered" evidence="1">
    <location>
        <begin position="137"/>
        <end position="158"/>
    </location>
</feature>
<dbReference type="InterPro" id="IPR053162">
    <property type="entry name" value="DnaD"/>
</dbReference>
<evidence type="ECO:0000259" key="2">
    <source>
        <dbReference type="Pfam" id="PF09681"/>
    </source>
</evidence>
<accession>A0ABS1EWS5</accession>
<dbReference type="Pfam" id="PF09681">
    <property type="entry name" value="Phage_rep_org_N"/>
    <property type="match status" value="1"/>
</dbReference>
<feature type="compositionally biased region" description="Basic and acidic residues" evidence="1">
    <location>
        <begin position="140"/>
        <end position="149"/>
    </location>
</feature>